<accession>A0A016VNZ0</accession>
<evidence type="ECO:0000313" key="2">
    <source>
        <dbReference type="EMBL" id="EYC29105.1"/>
    </source>
</evidence>
<dbReference type="Proteomes" id="UP000024635">
    <property type="component" value="Unassembled WGS sequence"/>
</dbReference>
<protein>
    <submittedName>
        <fullName evidence="2">Uncharacterized protein</fullName>
    </submittedName>
</protein>
<dbReference type="EMBL" id="JARK01001342">
    <property type="protein sequence ID" value="EYC29105.1"/>
    <property type="molecule type" value="Genomic_DNA"/>
</dbReference>
<sequence length="125" mass="13469">MFSNACASSVTTLGGRRRSFAPATHPHEPAARHLARPIVALGHGFTRTSAGQTSYAGLALSPSRETRLSSDGQRPAYIHLSGGGTSRDYEEQERRWNAGLTAPQSTGQQLAPLMQPKQRTSCNQH</sequence>
<evidence type="ECO:0000256" key="1">
    <source>
        <dbReference type="SAM" id="MobiDB-lite"/>
    </source>
</evidence>
<keyword evidence="3" id="KW-1185">Reference proteome</keyword>
<dbReference type="AlphaFoldDB" id="A0A016VNZ0"/>
<feature type="compositionally biased region" description="Basic and acidic residues" evidence="1">
    <location>
        <begin position="87"/>
        <end position="96"/>
    </location>
</feature>
<comment type="caution">
    <text evidence="2">The sequence shown here is derived from an EMBL/GenBank/DDBJ whole genome shotgun (WGS) entry which is preliminary data.</text>
</comment>
<feature type="region of interest" description="Disordered" evidence="1">
    <location>
        <begin position="51"/>
        <end position="125"/>
    </location>
</feature>
<name>A0A016VNZ0_9BILA</name>
<organism evidence="2 3">
    <name type="scientific">Ancylostoma ceylanicum</name>
    <dbReference type="NCBI Taxonomy" id="53326"/>
    <lineage>
        <taxon>Eukaryota</taxon>
        <taxon>Metazoa</taxon>
        <taxon>Ecdysozoa</taxon>
        <taxon>Nematoda</taxon>
        <taxon>Chromadorea</taxon>
        <taxon>Rhabditida</taxon>
        <taxon>Rhabditina</taxon>
        <taxon>Rhabditomorpha</taxon>
        <taxon>Strongyloidea</taxon>
        <taxon>Ancylostomatidae</taxon>
        <taxon>Ancylostomatinae</taxon>
        <taxon>Ancylostoma</taxon>
    </lineage>
</organism>
<evidence type="ECO:0000313" key="3">
    <source>
        <dbReference type="Proteomes" id="UP000024635"/>
    </source>
</evidence>
<proteinExistence type="predicted"/>
<reference evidence="3" key="1">
    <citation type="journal article" date="2015" name="Nat. Genet.">
        <title>The genome and transcriptome of the zoonotic hookworm Ancylostoma ceylanicum identify infection-specific gene families.</title>
        <authorList>
            <person name="Schwarz E.M."/>
            <person name="Hu Y."/>
            <person name="Antoshechkin I."/>
            <person name="Miller M.M."/>
            <person name="Sternberg P.W."/>
            <person name="Aroian R.V."/>
        </authorList>
    </citation>
    <scope>NUCLEOTIDE SEQUENCE</scope>
    <source>
        <strain evidence="3">HY135</strain>
    </source>
</reference>
<gene>
    <name evidence="2" type="primary">Acey_s0006.g2789</name>
    <name evidence="2" type="ORF">Y032_0006g2789</name>
</gene>